<organism evidence="3 4">
    <name type="scientific">Lucilia cuprina</name>
    <name type="common">Green bottle fly</name>
    <name type="synonym">Australian sheep blowfly</name>
    <dbReference type="NCBI Taxonomy" id="7375"/>
    <lineage>
        <taxon>Eukaryota</taxon>
        <taxon>Metazoa</taxon>
        <taxon>Ecdysozoa</taxon>
        <taxon>Arthropoda</taxon>
        <taxon>Hexapoda</taxon>
        <taxon>Insecta</taxon>
        <taxon>Pterygota</taxon>
        <taxon>Neoptera</taxon>
        <taxon>Endopterygota</taxon>
        <taxon>Diptera</taxon>
        <taxon>Brachycera</taxon>
        <taxon>Muscomorpha</taxon>
        <taxon>Oestroidea</taxon>
        <taxon>Calliphoridae</taxon>
        <taxon>Luciliinae</taxon>
        <taxon>Lucilia</taxon>
    </lineage>
</organism>
<evidence type="ECO:0000313" key="4">
    <source>
        <dbReference type="Proteomes" id="UP000037069"/>
    </source>
</evidence>
<dbReference type="AlphaFoldDB" id="A0A0L0C912"/>
<comment type="caution">
    <text evidence="3">The sequence shown here is derived from an EMBL/GenBank/DDBJ whole genome shotgun (WGS) entry which is preliminary data.</text>
</comment>
<keyword evidence="1" id="KW-0175">Coiled coil</keyword>
<feature type="compositionally biased region" description="Basic residues" evidence="2">
    <location>
        <begin position="324"/>
        <end position="337"/>
    </location>
</feature>
<feature type="region of interest" description="Disordered" evidence="2">
    <location>
        <begin position="318"/>
        <end position="352"/>
    </location>
</feature>
<dbReference type="OMA" id="KRNHLNA"/>
<protein>
    <submittedName>
        <fullName evidence="3">Uncharacterized protein</fullName>
    </submittedName>
</protein>
<dbReference type="EMBL" id="JRES01000729">
    <property type="protein sequence ID" value="KNC28918.1"/>
    <property type="molecule type" value="Genomic_DNA"/>
</dbReference>
<evidence type="ECO:0000256" key="2">
    <source>
        <dbReference type="SAM" id="MobiDB-lite"/>
    </source>
</evidence>
<evidence type="ECO:0000313" key="3">
    <source>
        <dbReference type="EMBL" id="KNC28918.1"/>
    </source>
</evidence>
<dbReference type="OrthoDB" id="8026454at2759"/>
<evidence type="ECO:0000256" key="1">
    <source>
        <dbReference type="SAM" id="Coils"/>
    </source>
</evidence>
<gene>
    <name evidence="3" type="ORF">FF38_09683</name>
</gene>
<accession>A0A0L0C912</accession>
<sequence length="439" mass="51804">MYKTFKNKNKIFRSYEDFYNEKDLKDSETPQLINLTIEDFNAASQVANPRAPCVVTTIDPEYIKNASLQRRTRKFRMKTDILTLREITRKKFMFYATQQRYLEKQNEAAYQQYIYERITEYQEFAADVLQKSESKTFNEMKKIQQQLENLQTNKISVELKKQIAEHQRVLMEVQEVYGRFLFLLKLIGYFDEIIAPEDIADDVKDSKRCKLPQPTGIVDLQINERNPIGEKEVASIINFMNQIEKTFSQYTKKSKYLKDPGFLRERIEFLKQRSLEVLDNFERNQKKDFLQIKLNAILPVILEKFEVKLAQNNGKDTKHLPILKTRRRKISPKKSSNKKPSSDSSEFSKNADNSTLEKVEKLQWHLMGILQDLEKIPPEDCTRIENQVRRRIKHQKEMSRRVLRKSHNLTQASSAAVASKRPVRISENAQCLSEEVERT</sequence>
<dbReference type="Proteomes" id="UP000037069">
    <property type="component" value="Unassembled WGS sequence"/>
</dbReference>
<reference evidence="3 4" key="1">
    <citation type="journal article" date="2015" name="Nat. Commun.">
        <title>Lucilia cuprina genome unlocks parasitic fly biology to underpin future interventions.</title>
        <authorList>
            <person name="Anstead C.A."/>
            <person name="Korhonen P.K."/>
            <person name="Young N.D."/>
            <person name="Hall R.S."/>
            <person name="Jex A.R."/>
            <person name="Murali S.C."/>
            <person name="Hughes D.S."/>
            <person name="Lee S.F."/>
            <person name="Perry T."/>
            <person name="Stroehlein A.J."/>
            <person name="Ansell B.R."/>
            <person name="Breugelmans B."/>
            <person name="Hofmann A."/>
            <person name="Qu J."/>
            <person name="Dugan S."/>
            <person name="Lee S.L."/>
            <person name="Chao H."/>
            <person name="Dinh H."/>
            <person name="Han Y."/>
            <person name="Doddapaneni H.V."/>
            <person name="Worley K.C."/>
            <person name="Muzny D.M."/>
            <person name="Ioannidis P."/>
            <person name="Waterhouse R.M."/>
            <person name="Zdobnov E.M."/>
            <person name="James P.J."/>
            <person name="Bagnall N.H."/>
            <person name="Kotze A.C."/>
            <person name="Gibbs R.A."/>
            <person name="Richards S."/>
            <person name="Batterham P."/>
            <person name="Gasser R.B."/>
        </authorList>
    </citation>
    <scope>NUCLEOTIDE SEQUENCE [LARGE SCALE GENOMIC DNA]</scope>
    <source>
        <strain evidence="3 4">LS</strain>
        <tissue evidence="3">Full body</tissue>
    </source>
</reference>
<proteinExistence type="predicted"/>
<name>A0A0L0C912_LUCCU</name>
<feature type="compositionally biased region" description="Low complexity" evidence="2">
    <location>
        <begin position="338"/>
        <end position="348"/>
    </location>
</feature>
<feature type="coiled-coil region" evidence="1">
    <location>
        <begin position="133"/>
        <end position="176"/>
    </location>
</feature>
<keyword evidence="4" id="KW-1185">Reference proteome</keyword>